<proteinExistence type="predicted"/>
<dbReference type="InterPro" id="IPR024726">
    <property type="entry name" value="FhuF_C"/>
</dbReference>
<protein>
    <submittedName>
        <fullName evidence="3">Siderophore-iron reductase FhuF</fullName>
    </submittedName>
</protein>
<evidence type="ECO:0000259" key="1">
    <source>
        <dbReference type="Pfam" id="PF06276"/>
    </source>
</evidence>
<sequence length="257" mass="28292">MFQPGLAASAGGGVMFEGALAGFARTVVIDETRPVLPLTELLRDDALDRLLLKVYGPELVKDQLPVLVSQWMKYYAMQLIPPVVVASLAHGLGWPLGLDRLSFALHERGYLDGVRFEGAMTHVSASDDPFERFATLLANLQQVIDRMSAYGDVPAAVLWGNAGDYLETCLRQLSAASDVSVVPGYGLLRERLRPDGRRNPLFNAVSYREREGQTVRQRRTCCLSYRVEWVGRCEHCPLDAAVSPESPPDSIAARPAH</sequence>
<organism evidence="3 4">
    <name type="scientific">Pseudomonas petrae</name>
    <dbReference type="NCBI Taxonomy" id="2912190"/>
    <lineage>
        <taxon>Bacteria</taxon>
        <taxon>Pseudomonadati</taxon>
        <taxon>Pseudomonadota</taxon>
        <taxon>Gammaproteobacteria</taxon>
        <taxon>Pseudomonadales</taxon>
        <taxon>Pseudomonadaceae</taxon>
        <taxon>Pseudomonas</taxon>
    </lineage>
</organism>
<dbReference type="InterPro" id="IPR022770">
    <property type="entry name" value="IucA/IucC-like_C"/>
</dbReference>
<dbReference type="EMBL" id="JAKJXH010000038">
    <property type="protein sequence ID" value="MCF7545349.1"/>
    <property type="molecule type" value="Genomic_DNA"/>
</dbReference>
<evidence type="ECO:0000259" key="2">
    <source>
        <dbReference type="Pfam" id="PF11575"/>
    </source>
</evidence>
<dbReference type="InterPro" id="IPR008090">
    <property type="entry name" value="Fe_iron_reduct"/>
</dbReference>
<dbReference type="PRINTS" id="PR01714">
    <property type="entry name" value="2FE2SRDCTASE"/>
</dbReference>
<dbReference type="Pfam" id="PF06276">
    <property type="entry name" value="FhuF"/>
    <property type="match status" value="1"/>
</dbReference>
<name>A0ABS9IC96_9PSED</name>
<evidence type="ECO:0000313" key="4">
    <source>
        <dbReference type="Proteomes" id="UP001162905"/>
    </source>
</evidence>
<feature type="domain" description="Ferric siderophore reductase C-terminal" evidence="2">
    <location>
        <begin position="218"/>
        <end position="238"/>
    </location>
</feature>
<feature type="domain" description="Aerobactin siderophore biosynthesis IucA/IucC-like C-terminal" evidence="1">
    <location>
        <begin position="69"/>
        <end position="209"/>
    </location>
</feature>
<accession>A0ABS9IC96</accession>
<gene>
    <name evidence="3" type="primary">fhuF</name>
    <name evidence="3" type="ORF">L4G47_24445</name>
</gene>
<dbReference type="Proteomes" id="UP001162905">
    <property type="component" value="Unassembled WGS sequence"/>
</dbReference>
<reference evidence="3" key="1">
    <citation type="submission" date="2022-01" db="EMBL/GenBank/DDBJ databases">
        <title>Pseudomonas sp. nov. isolated from Antarctic regolith.</title>
        <authorList>
            <person name="Novakova D."/>
            <person name="Sedlar K."/>
        </authorList>
    </citation>
    <scope>NUCLEOTIDE SEQUENCE</scope>
    <source>
        <strain evidence="3">P2647</strain>
    </source>
</reference>
<dbReference type="RefSeq" id="WP_237254652.1">
    <property type="nucleotide sequence ID" value="NZ_JAKJXE010000022.1"/>
</dbReference>
<evidence type="ECO:0000313" key="3">
    <source>
        <dbReference type="EMBL" id="MCF7545349.1"/>
    </source>
</evidence>
<dbReference type="NCBIfam" id="TIGR03951">
    <property type="entry name" value="Fe_III_red_FhuF"/>
    <property type="match status" value="1"/>
</dbReference>
<comment type="caution">
    <text evidence="3">The sequence shown here is derived from an EMBL/GenBank/DDBJ whole genome shotgun (WGS) entry which is preliminary data.</text>
</comment>
<keyword evidence="4" id="KW-1185">Reference proteome</keyword>
<dbReference type="Pfam" id="PF11575">
    <property type="entry name" value="FhuF_C"/>
    <property type="match status" value="1"/>
</dbReference>